<dbReference type="CDD" id="cd03411">
    <property type="entry name" value="Ferrochelatase_N"/>
    <property type="match status" value="1"/>
</dbReference>
<dbReference type="SUPFAM" id="SSF53800">
    <property type="entry name" value="Chelatase"/>
    <property type="match status" value="1"/>
</dbReference>
<name>A0A9E2NS09_9GAMM</name>
<reference evidence="2" key="1">
    <citation type="journal article" date="2021" name="PeerJ">
        <title>Extensive microbial diversity within the chicken gut microbiome revealed by metagenomics and culture.</title>
        <authorList>
            <person name="Gilroy R."/>
            <person name="Ravi A."/>
            <person name="Getino M."/>
            <person name="Pursley I."/>
            <person name="Horton D.L."/>
            <person name="Alikhan N.F."/>
            <person name="Baker D."/>
            <person name="Gharbi K."/>
            <person name="Hall N."/>
            <person name="Watson M."/>
            <person name="Adriaenssens E.M."/>
            <person name="Foster-Nyarko E."/>
            <person name="Jarju S."/>
            <person name="Secka A."/>
            <person name="Antonio M."/>
            <person name="Oren A."/>
            <person name="Chaudhuri R.R."/>
            <person name="La Ragione R."/>
            <person name="Hildebrand F."/>
            <person name="Pallen M.J."/>
        </authorList>
    </citation>
    <scope>NUCLEOTIDE SEQUENCE</scope>
    <source>
        <strain evidence="2">687</strain>
    </source>
</reference>
<evidence type="ECO:0000313" key="3">
    <source>
        <dbReference type="Proteomes" id="UP000824150"/>
    </source>
</evidence>
<keyword evidence="2" id="KW-0456">Lyase</keyword>
<dbReference type="PANTHER" id="PTHR11108:SF1">
    <property type="entry name" value="FERROCHELATASE, MITOCHONDRIAL"/>
    <property type="match status" value="1"/>
</dbReference>
<comment type="caution">
    <text evidence="2">The sequence shown here is derived from an EMBL/GenBank/DDBJ whole genome shotgun (WGS) entry which is preliminary data.</text>
</comment>
<organism evidence="2 3">
    <name type="scientific">Candidatus Anaerobiospirillum merdipullorum</name>
    <dbReference type="NCBI Taxonomy" id="2838450"/>
    <lineage>
        <taxon>Bacteria</taxon>
        <taxon>Pseudomonadati</taxon>
        <taxon>Pseudomonadota</taxon>
        <taxon>Gammaproteobacteria</taxon>
        <taxon>Aeromonadales</taxon>
        <taxon>Succinivibrionaceae</taxon>
        <taxon>Anaerobiospirillum</taxon>
    </lineage>
</organism>
<evidence type="ECO:0000313" key="2">
    <source>
        <dbReference type="EMBL" id="MBU3826652.1"/>
    </source>
</evidence>
<dbReference type="Pfam" id="PF00762">
    <property type="entry name" value="Ferrochelatase"/>
    <property type="match status" value="1"/>
</dbReference>
<dbReference type="InterPro" id="IPR001015">
    <property type="entry name" value="Ferrochelatase"/>
</dbReference>
<dbReference type="PANTHER" id="PTHR11108">
    <property type="entry name" value="FERROCHELATASE"/>
    <property type="match status" value="1"/>
</dbReference>
<dbReference type="EC" id="4.99.1.1" evidence="2"/>
<dbReference type="AlphaFoldDB" id="A0A9E2NS09"/>
<reference evidence="2" key="2">
    <citation type="submission" date="2021-04" db="EMBL/GenBank/DDBJ databases">
        <authorList>
            <person name="Gilroy R."/>
        </authorList>
    </citation>
    <scope>NUCLEOTIDE SEQUENCE</scope>
    <source>
        <strain evidence="2">687</strain>
    </source>
</reference>
<dbReference type="GO" id="GO:0004325">
    <property type="term" value="F:ferrochelatase activity"/>
    <property type="evidence" value="ECO:0007669"/>
    <property type="project" value="InterPro"/>
</dbReference>
<dbReference type="Gene3D" id="3.40.50.1400">
    <property type="match status" value="2"/>
</dbReference>
<evidence type="ECO:0000256" key="1">
    <source>
        <dbReference type="RuleBase" id="RU004185"/>
    </source>
</evidence>
<sequence>MTKPPSALLLINTGSPAQATLPAITDFLQRFFADRQIFRLSPPLHFVLRTLVPRLRARKLLPRYQVLSLDGTSAQHYYLPRLCQALQSPTLTVAYAFLYAPPYLPYVLKHLQQQGIDKLYLLPLYPQDSGTTVGSAQVQVDAALKALNFSPKLTWITDYGTHPHFIAAISAHLQQTVGASLQDCCVYFSYHALPEAYLKDKREAHYIKACLQCSQLIAAHCGLNTYHTVFQSALGPMRWHGPFLEQTILEHDFTQRPAVVITPGFAIDCLETLGEVAQETAAMVARKKQAHFSYVPCLNDTPLQQAWIKALLAEKLIDGRH</sequence>
<dbReference type="EMBL" id="JAHLFG010000042">
    <property type="protein sequence ID" value="MBU3826652.1"/>
    <property type="molecule type" value="Genomic_DNA"/>
</dbReference>
<dbReference type="InterPro" id="IPR033659">
    <property type="entry name" value="Ferrochelatase_N"/>
</dbReference>
<accession>A0A9E2NS09</accession>
<dbReference type="NCBIfam" id="TIGR00109">
    <property type="entry name" value="hemH"/>
    <property type="match status" value="1"/>
</dbReference>
<dbReference type="GO" id="GO:0006783">
    <property type="term" value="P:heme biosynthetic process"/>
    <property type="evidence" value="ECO:0007669"/>
    <property type="project" value="InterPro"/>
</dbReference>
<dbReference type="Proteomes" id="UP000824150">
    <property type="component" value="Unassembled WGS sequence"/>
</dbReference>
<gene>
    <name evidence="2" type="primary">hemH</name>
    <name evidence="2" type="ORF">IAA31_04085</name>
</gene>
<comment type="similarity">
    <text evidence="1">Belongs to the ferrochelatase family.</text>
</comment>
<proteinExistence type="inferred from homology"/>
<protein>
    <submittedName>
        <fullName evidence="2">Ferrochelatase</fullName>
        <ecNumber evidence="2">4.99.1.1</ecNumber>
    </submittedName>
</protein>